<evidence type="ECO:0000256" key="1">
    <source>
        <dbReference type="SAM" id="MobiDB-lite"/>
    </source>
</evidence>
<evidence type="ECO:0000313" key="2">
    <source>
        <dbReference type="EMBL" id="KAE9394150.1"/>
    </source>
</evidence>
<dbReference type="OrthoDB" id="3259165at2759"/>
<protein>
    <submittedName>
        <fullName evidence="2">Uncharacterized protein</fullName>
    </submittedName>
</protein>
<dbReference type="AlphaFoldDB" id="A0A6A4H8R9"/>
<sequence>MPDIWQKNHIGAGGRGKSRTPILPTCRHHGWAGQNLHQIFFHCIFFKGKFLSIRLATSKSLRGLGKWVARKWRLAQTKREEVNREVVKSERSPDLLHTQWSEQVAAQTKPLPRQSKNAGKKAIEEAIQMCTVIGTLETRIACLEVVVCDLNEPPYLMTEAQEKLPGLTKELKYNKRSLLHMERALGVDQMNTYQHLASNELRARKFEWDCVERAVHRQQYNERKIQGHTEDSVKHREPGISKLTKEYNSMCEKMRVLIGRQWAPRNAVAPEPIPLKELFRLDVDDAIWQDVGLDDTTDTGAPPEWLCNDKVRKGIKAILERDRCDEELQRLRRERRSLFEWMEEEWSVLQRAIEEVIKLDDVRLPQWAPPVEELDAMERDLGGSELWRAEDEPIEEQDSDDELTSSEESDMDMLDPGLLECLDALEVADWVEPEMD</sequence>
<reference evidence="2" key="1">
    <citation type="journal article" date="2019" name="Environ. Microbiol.">
        <title>Fungal ecological strategies reflected in gene transcription - a case study of two litter decomposers.</title>
        <authorList>
            <person name="Barbi F."/>
            <person name="Kohler A."/>
            <person name="Barry K."/>
            <person name="Baskaran P."/>
            <person name="Daum C."/>
            <person name="Fauchery L."/>
            <person name="Ihrmark K."/>
            <person name="Kuo A."/>
            <person name="LaButti K."/>
            <person name="Lipzen A."/>
            <person name="Morin E."/>
            <person name="Grigoriev I.V."/>
            <person name="Henrissat B."/>
            <person name="Lindahl B."/>
            <person name="Martin F."/>
        </authorList>
    </citation>
    <scope>NUCLEOTIDE SEQUENCE</scope>
    <source>
        <strain evidence="2">JB14</strain>
    </source>
</reference>
<dbReference type="EMBL" id="ML769556">
    <property type="protein sequence ID" value="KAE9394150.1"/>
    <property type="molecule type" value="Genomic_DNA"/>
</dbReference>
<accession>A0A6A4H8R9</accession>
<feature type="compositionally biased region" description="Acidic residues" evidence="1">
    <location>
        <begin position="392"/>
        <end position="413"/>
    </location>
</feature>
<dbReference type="PANTHER" id="PTHR33096">
    <property type="entry name" value="CXC2 DOMAIN-CONTAINING PROTEIN"/>
    <property type="match status" value="1"/>
</dbReference>
<evidence type="ECO:0000313" key="3">
    <source>
        <dbReference type="Proteomes" id="UP000799118"/>
    </source>
</evidence>
<gene>
    <name evidence="2" type="ORF">BT96DRAFT_943378</name>
</gene>
<organism evidence="2 3">
    <name type="scientific">Gymnopus androsaceus JB14</name>
    <dbReference type="NCBI Taxonomy" id="1447944"/>
    <lineage>
        <taxon>Eukaryota</taxon>
        <taxon>Fungi</taxon>
        <taxon>Dikarya</taxon>
        <taxon>Basidiomycota</taxon>
        <taxon>Agaricomycotina</taxon>
        <taxon>Agaricomycetes</taxon>
        <taxon>Agaricomycetidae</taxon>
        <taxon>Agaricales</taxon>
        <taxon>Marasmiineae</taxon>
        <taxon>Omphalotaceae</taxon>
        <taxon>Gymnopus</taxon>
    </lineage>
</organism>
<feature type="region of interest" description="Disordered" evidence="1">
    <location>
        <begin position="387"/>
        <end position="413"/>
    </location>
</feature>
<dbReference type="PANTHER" id="PTHR33096:SF1">
    <property type="entry name" value="CXC1-LIKE CYSTEINE CLUSTER ASSOCIATED WITH KDZ TRANSPOSASES DOMAIN-CONTAINING PROTEIN"/>
    <property type="match status" value="1"/>
</dbReference>
<dbReference type="Proteomes" id="UP000799118">
    <property type="component" value="Unassembled WGS sequence"/>
</dbReference>
<name>A0A6A4H8R9_9AGAR</name>
<proteinExistence type="predicted"/>
<keyword evidence="3" id="KW-1185">Reference proteome</keyword>